<protein>
    <submittedName>
        <fullName evidence="1">Uncharacterized protein</fullName>
    </submittedName>
</protein>
<sequence>MMVSYTTWLLHGELPQTDEQGDSKDENDDNGDDDYEQLMEDHYKGTYMDSDTIEREDMRNFEQLVEAAKLSLYPGCNDTLLSFVIEMSQVKVEHGWSNTSFNKFLSRITRFLLEGHVVPQSIHECKKLLRDLGLGYELIHACPKDCVLFWKENAHLDKCPKCGSSRYKVNDGKGKKIPHKILRYLPLTPRLQRLYMNSEIAEDMRWHNDKRVDDDQMRHPVDAPQWKEFDRMYPEFSQETCNVRLGLATDGFNPFGNMSTSYSMWPVILTPYNLPPWKCMKDPFFMMSLLIPGPNQPGTNIDVYLRPLVDELNDL</sequence>
<name>A0ACB7XC14_9ERIC</name>
<dbReference type="EMBL" id="CM037156">
    <property type="protein sequence ID" value="KAH7838225.1"/>
    <property type="molecule type" value="Genomic_DNA"/>
</dbReference>
<comment type="caution">
    <text evidence="1">The sequence shown here is derived from an EMBL/GenBank/DDBJ whole genome shotgun (WGS) entry which is preliminary data.</text>
</comment>
<reference evidence="1 2" key="1">
    <citation type="journal article" date="2021" name="Hortic Res">
        <title>High-quality reference genome and annotation aids understanding of berry development for evergreen blueberry (Vaccinium darrowii).</title>
        <authorList>
            <person name="Yu J."/>
            <person name="Hulse-Kemp A.M."/>
            <person name="Babiker E."/>
            <person name="Staton M."/>
        </authorList>
    </citation>
    <scope>NUCLEOTIDE SEQUENCE [LARGE SCALE GENOMIC DNA]</scope>
    <source>
        <strain evidence="2">cv. NJ 8807/NJ 8810</strain>
        <tissue evidence="1">Young leaf</tissue>
    </source>
</reference>
<proteinExistence type="predicted"/>
<gene>
    <name evidence="1" type="ORF">Vadar_023686</name>
</gene>
<accession>A0ACB7XC14</accession>
<keyword evidence="2" id="KW-1185">Reference proteome</keyword>
<organism evidence="1 2">
    <name type="scientific">Vaccinium darrowii</name>
    <dbReference type="NCBI Taxonomy" id="229202"/>
    <lineage>
        <taxon>Eukaryota</taxon>
        <taxon>Viridiplantae</taxon>
        <taxon>Streptophyta</taxon>
        <taxon>Embryophyta</taxon>
        <taxon>Tracheophyta</taxon>
        <taxon>Spermatophyta</taxon>
        <taxon>Magnoliopsida</taxon>
        <taxon>eudicotyledons</taxon>
        <taxon>Gunneridae</taxon>
        <taxon>Pentapetalae</taxon>
        <taxon>asterids</taxon>
        <taxon>Ericales</taxon>
        <taxon>Ericaceae</taxon>
        <taxon>Vaccinioideae</taxon>
        <taxon>Vaccinieae</taxon>
        <taxon>Vaccinium</taxon>
    </lineage>
</organism>
<dbReference type="Proteomes" id="UP000828048">
    <property type="component" value="Chromosome 6"/>
</dbReference>
<evidence type="ECO:0000313" key="2">
    <source>
        <dbReference type="Proteomes" id="UP000828048"/>
    </source>
</evidence>
<evidence type="ECO:0000313" key="1">
    <source>
        <dbReference type="EMBL" id="KAH7838225.1"/>
    </source>
</evidence>